<dbReference type="AlphaFoldDB" id="A0A0A9B971"/>
<evidence type="ECO:0000313" key="1">
    <source>
        <dbReference type="EMBL" id="JAD60509.1"/>
    </source>
</evidence>
<dbReference type="EMBL" id="GBRH01237386">
    <property type="protein sequence ID" value="JAD60509.1"/>
    <property type="molecule type" value="Transcribed_RNA"/>
</dbReference>
<name>A0A0A9B971_ARUDO</name>
<accession>A0A0A9B971</accession>
<reference evidence="1" key="1">
    <citation type="submission" date="2014-09" db="EMBL/GenBank/DDBJ databases">
        <authorList>
            <person name="Magalhaes I.L.F."/>
            <person name="Oliveira U."/>
            <person name="Santos F.R."/>
            <person name="Vidigal T.H.D.A."/>
            <person name="Brescovit A.D."/>
            <person name="Santos A.J."/>
        </authorList>
    </citation>
    <scope>NUCLEOTIDE SEQUENCE</scope>
    <source>
        <tissue evidence="1">Shoot tissue taken approximately 20 cm above the soil surface</tissue>
    </source>
</reference>
<proteinExistence type="predicted"/>
<sequence length="69" mass="8114">MLQEYSRMWMEYLLEVLAVETMPGPCNTLFFFLGLRPAWHRGLCHARSSWIGPHVGPEMVHLYLNNSMF</sequence>
<reference evidence="1" key="2">
    <citation type="journal article" date="2015" name="Data Brief">
        <title>Shoot transcriptome of the giant reed, Arundo donax.</title>
        <authorList>
            <person name="Barrero R.A."/>
            <person name="Guerrero F.D."/>
            <person name="Moolhuijzen P."/>
            <person name="Goolsby J.A."/>
            <person name="Tidwell J."/>
            <person name="Bellgard S.E."/>
            <person name="Bellgard M.I."/>
        </authorList>
    </citation>
    <scope>NUCLEOTIDE SEQUENCE</scope>
    <source>
        <tissue evidence="1">Shoot tissue taken approximately 20 cm above the soil surface</tissue>
    </source>
</reference>
<organism evidence="1">
    <name type="scientific">Arundo donax</name>
    <name type="common">Giant reed</name>
    <name type="synonym">Donax arundinaceus</name>
    <dbReference type="NCBI Taxonomy" id="35708"/>
    <lineage>
        <taxon>Eukaryota</taxon>
        <taxon>Viridiplantae</taxon>
        <taxon>Streptophyta</taxon>
        <taxon>Embryophyta</taxon>
        <taxon>Tracheophyta</taxon>
        <taxon>Spermatophyta</taxon>
        <taxon>Magnoliopsida</taxon>
        <taxon>Liliopsida</taxon>
        <taxon>Poales</taxon>
        <taxon>Poaceae</taxon>
        <taxon>PACMAD clade</taxon>
        <taxon>Arundinoideae</taxon>
        <taxon>Arundineae</taxon>
        <taxon>Arundo</taxon>
    </lineage>
</organism>
<protein>
    <submittedName>
        <fullName evidence="1">Uncharacterized protein</fullName>
    </submittedName>
</protein>